<evidence type="ECO:0000313" key="2">
    <source>
        <dbReference type="EMBL" id="KAE9522250.1"/>
    </source>
</evidence>
<dbReference type="Proteomes" id="UP000475862">
    <property type="component" value="Unassembled WGS sequence"/>
</dbReference>
<organism evidence="2 3">
    <name type="scientific">Aphis glycines</name>
    <name type="common">Soybean aphid</name>
    <dbReference type="NCBI Taxonomy" id="307491"/>
    <lineage>
        <taxon>Eukaryota</taxon>
        <taxon>Metazoa</taxon>
        <taxon>Ecdysozoa</taxon>
        <taxon>Arthropoda</taxon>
        <taxon>Hexapoda</taxon>
        <taxon>Insecta</taxon>
        <taxon>Pterygota</taxon>
        <taxon>Neoptera</taxon>
        <taxon>Paraneoptera</taxon>
        <taxon>Hemiptera</taxon>
        <taxon>Sternorrhyncha</taxon>
        <taxon>Aphidomorpha</taxon>
        <taxon>Aphidoidea</taxon>
        <taxon>Aphididae</taxon>
        <taxon>Aphidini</taxon>
        <taxon>Aphis</taxon>
        <taxon>Aphis</taxon>
    </lineage>
</organism>
<feature type="domain" description="PiggyBac transposable element-derived protein" evidence="1">
    <location>
        <begin position="1120"/>
        <end position="1479"/>
    </location>
</feature>
<accession>A0A6G0SV34</accession>
<comment type="caution">
    <text evidence="2">The sequence shown here is derived from an EMBL/GenBank/DDBJ whole genome shotgun (WGS) entry which is preliminary data.</text>
</comment>
<dbReference type="SUPFAM" id="SSF56672">
    <property type="entry name" value="DNA/RNA polymerases"/>
    <property type="match status" value="1"/>
</dbReference>
<dbReference type="SUPFAM" id="SSF54060">
    <property type="entry name" value="His-Me finger endonucleases"/>
    <property type="match status" value="1"/>
</dbReference>
<evidence type="ECO:0000313" key="3">
    <source>
        <dbReference type="Proteomes" id="UP000475862"/>
    </source>
</evidence>
<dbReference type="InterPro" id="IPR044925">
    <property type="entry name" value="His-Me_finger_sf"/>
</dbReference>
<dbReference type="InterPro" id="IPR029526">
    <property type="entry name" value="PGBD"/>
</dbReference>
<gene>
    <name evidence="2" type="ORF">AGLY_017359</name>
</gene>
<evidence type="ECO:0000259" key="1">
    <source>
        <dbReference type="Pfam" id="PF13843"/>
    </source>
</evidence>
<reference evidence="2 3" key="1">
    <citation type="submission" date="2019-08" db="EMBL/GenBank/DDBJ databases">
        <title>The genome of the soybean aphid Biotype 1, its phylome, world population structure and adaptation to the North American continent.</title>
        <authorList>
            <person name="Giordano R."/>
            <person name="Donthu R.K."/>
            <person name="Hernandez A.G."/>
            <person name="Wright C.L."/>
            <person name="Zimin A.V."/>
        </authorList>
    </citation>
    <scope>NUCLEOTIDE SEQUENCE [LARGE SCALE GENOMIC DNA]</scope>
    <source>
        <tissue evidence="2">Whole aphids</tissue>
    </source>
</reference>
<name>A0A6G0SV34_APHGL</name>
<dbReference type="EMBL" id="VYZN01001457">
    <property type="protein sequence ID" value="KAE9522250.1"/>
    <property type="molecule type" value="Genomic_DNA"/>
</dbReference>
<keyword evidence="3" id="KW-1185">Reference proteome</keyword>
<dbReference type="InterPro" id="IPR043502">
    <property type="entry name" value="DNA/RNA_pol_sf"/>
</dbReference>
<protein>
    <recommendedName>
        <fullName evidence="1">PiggyBac transposable element-derived protein domain-containing protein</fullName>
    </recommendedName>
</protein>
<dbReference type="GO" id="GO:0071897">
    <property type="term" value="P:DNA biosynthetic process"/>
    <property type="evidence" value="ECO:0007669"/>
    <property type="project" value="UniProtKB-ARBA"/>
</dbReference>
<dbReference type="Pfam" id="PF13843">
    <property type="entry name" value="DDE_Tnp_1_7"/>
    <property type="match status" value="1"/>
</dbReference>
<dbReference type="PANTHER" id="PTHR31511">
    <property type="entry name" value="PROTEIN CBG23764"/>
    <property type="match status" value="1"/>
</dbReference>
<sequence>MNDDLIHCHKCKKRTKNINATKIQTVNGRWRISTKCFICKTNKNKLLLAKELHKPVRKRFPKRRIITHGIDDLWAVDLVIMRNFSDENEDTFSKFAWAFPLKKKDGISVSKAFEKIIEQAKTQNHQAPKLLHADKDEYNFKDIHRSIGMKPCEVNKSNEDDVLHKLFSTKNKPKPKIKFSVGDRVRIKAYKKTFGNKYSNNWTKEIFILKEILNTNPITYKIIDLNNEEIEGIKKNDNINKMDNKKTYPNKTCDKCNLTIDYTNWSAHLKSGRHGKNDIDQTIVPFRFNRTYKGIPINQEKEKKYNYIKLMKNDIKKYVKKKSKKDNLYVNFCAFEYSENTETVKYNLHKIPIVGNIFIIDQGNDQFGNGNPYISKLLKSPTWLELCKIANDLIITTGDYTHHYLDNIKIIEDLGIIKMCEFIKRNVNNNKMDNKKTYPNKTCDKCNLTVSYKNWSRHLKSIRHQTNDVDQTIKPKFNKTYKETKETAFESRLITYIIKNNMGIKDIQLFLNRLDNAVIGRLKKSLTNKNLKRGSEENIEYKECNFKTKNEILTKNSNLNDFYTNAKIKIVNEVEDFVMKNSQWRLDQILSSSYIPLPENIQNKHAIINVKNEDDKCFLWAILSALHLCEKDPQRVTKYKKWKNDFDKELKGIEFPVKTTDVPKFVKRTKDISINIYYLEEKGNNTHITVPLEITKNEQTNHINLLILKIKDLWKLCGSQMTKDGHKRFLCKMCLNSFDTENKLNDHKHYCANNKAAKIVLPEPYNKILEFEKIPFVIFADFESTLQPIYTCQPNDTGAFTKCYQKHIPNNFCYYIKYSNGDYKPPVEYSGPNVAKEFFNCIQNEEIAISEIYDEIVPMETLNAEQLNNYNKSDKCHICERFLSELPPRLEKKLKIYVAAIEYYKQLNDDDNICLYKSKIEEAIKYKKLNMRKVCDHDHLTGEYRGAAHSICNLTYKNPTFIPIVCHNLSGYDAHLFIKQFGNDNNDIKLIPNNEEKYISFSKIIERTKYIKAAFEDDSDPEQIETEENDDALSGIFYFNDENINRIESLSDVSHISGSEMSVDSPPPANIPSIIPHQAHQQIDRQWRDDDQNINNYTFNTNNSNIGLNLDLIDTLQDGTPLDFYQCIVSNDIIHKIVIETNRYAAQLLSARTISPHARLNKWHDTNECEIKQFFGLLIWTGLVSLPSYHLYWSLSRIYSTQFGTIMSRNRFECLMKTIHFSDNTCADPTNRLYKLGTVIDDIMINSNYCMQPDQSMCIDESLVKFMGRLAFKQYIKNKRDRFGIKEFKLCISPCYTIAMKVYCGKEVSNILNVGNVGNVGSNIVMELAEPYLDNGRTIFVDNWYSSVELAELLQSRNTYLVGTLRCNRKSNPKEVTKKKLKRGEIVSQRSSSNVLVLKWRDKRDLVMISSKHDSALTKLKIRGKTVHKPTVVVDYNVGKTSIDLSDQMTSYSNPLRRSQKWYRKVALDALLNISVVNALVLFQKVTSSKMSITAFRTTLVEQLINKETITEITSQKHVLEKSNRSRCAGCYSKAVKKKGRKYAQCNTKKINTKYFLCDKHFCLDCFFEEHKIVKNSLDKLTNNLEKHQFKDLSKCFPEEHLNLVTRKLAYPYEYMDCEEKFNETCLPPREKFYSSLTGKNITIEEYENSQKIWEVFKIQNLREFTSLYNKIDVLLLTDIMENFRDISLKKYKLDPLWYYTTPGFAWDSMLRMTKVKLDLLTDIDQILMFESGIRGGLSQCSQRYSKANNKYMGDKFKKKEESIFLQYLDANNLYGWAMSKCLPTGDFKWVNNLNNFDVMSISDVSPKGYILEVDLSYSKELHDLHSDFPLAPEKHFDNEQLPKLLTSLYDKKKYIIHYETLKLYIKLVLEFSQSPWLKVYIDFNTDLRSKAKNEFEKDYFKLMNNSVYGRTMMNVRNHVDIRLCSNEAKLEKLIKDNFYRKFSCNPYEKNRNIFQTTNIYRHIYLNRKFKDELNGKIMTEFIGLRSKLYSHRILDSEKEIKKSKGVKKNVVENKICFDDFKNCLLTKKPKYVIQNLFRTKKHDIFTVEQNKKALSVYDDKRFILNNGIDTLAWGHYKTNIDRNDFVNHLNTLIRNQNKKD</sequence>
<proteinExistence type="predicted"/>
<dbReference type="PANTHER" id="PTHR31511:SF12">
    <property type="entry name" value="RHO TERMINATION FACTOR N-TERMINAL DOMAIN-CONTAINING PROTEIN"/>
    <property type="match status" value="1"/>
</dbReference>
<dbReference type="OrthoDB" id="8191949at2759"/>